<dbReference type="GO" id="GO:0000467">
    <property type="term" value="P:exonucleolytic trimming to generate mature 3'-end of 5.8S rRNA from tricistronic rRNA transcript (SSU-rRNA, 5.8S rRNA, LSU-rRNA)"/>
    <property type="evidence" value="ECO:0007669"/>
    <property type="project" value="TreeGrafter"/>
</dbReference>
<evidence type="ECO:0000259" key="7">
    <source>
        <dbReference type="PROSITE" id="PS50126"/>
    </source>
</evidence>
<dbReference type="SUPFAM" id="SSF110324">
    <property type="entry name" value="Ribosomal L27 protein-like"/>
    <property type="match status" value="1"/>
</dbReference>
<dbReference type="InterPro" id="IPR036612">
    <property type="entry name" value="KH_dom_type_1_sf"/>
</dbReference>
<dbReference type="GO" id="GO:0071051">
    <property type="term" value="P:poly(A)-dependent snoRNA 3'-end processing"/>
    <property type="evidence" value="ECO:0007669"/>
    <property type="project" value="TreeGrafter"/>
</dbReference>
<dbReference type="FunFam" id="2.40.50.140:FF:000038">
    <property type="entry name" value="Exosome complex component RRP4"/>
    <property type="match status" value="1"/>
</dbReference>
<keyword evidence="4" id="KW-0271">Exosome</keyword>
<dbReference type="CDD" id="cd22525">
    <property type="entry name" value="KH-I_Rrp4_eukar"/>
    <property type="match status" value="1"/>
</dbReference>
<protein>
    <submittedName>
        <fullName evidence="9">Exosome complex component RRP4</fullName>
    </submittedName>
</protein>
<evidence type="ECO:0000256" key="6">
    <source>
        <dbReference type="ARBA" id="ARBA00023242"/>
    </source>
</evidence>
<dbReference type="GO" id="GO:0010468">
    <property type="term" value="P:regulation of gene expression"/>
    <property type="evidence" value="ECO:0007669"/>
    <property type="project" value="UniProtKB-ARBA"/>
</dbReference>
<dbReference type="InterPro" id="IPR003029">
    <property type="entry name" value="S1_domain"/>
</dbReference>
<dbReference type="KEGG" id="foc:113205880"/>
<sequence length="299" mass="33674">MQNIKIRLASERVNTSLTFGEEGAPHLYTPGETITDNQRVMSGHGTYMDEENKEVLKASVAGTVERVNQLICVRPIKCRYMGEIGDVVVGRITEVQQKRWKVETNARLDSVLLISSVNLPGGELRRRSAEDEQMMRKYLQEGDLVSAEVQSVFSDGSLSLHTRSLKYGKLSQGVLVKVPPSLILRRKNHFHNLLCGASVILGNNGLIWIYPTSPEDDSGVGGFTQNLEQVIDKEDRERIARLRNCILSISASKLMLFDSSIQYAFEESLNYSIKELLTPEVMLDVAFRTRHRLQAYKDS</sequence>
<organism evidence="8 9">
    <name type="scientific">Frankliniella occidentalis</name>
    <name type="common">Western flower thrips</name>
    <name type="synonym">Euthrips occidentalis</name>
    <dbReference type="NCBI Taxonomy" id="133901"/>
    <lineage>
        <taxon>Eukaryota</taxon>
        <taxon>Metazoa</taxon>
        <taxon>Ecdysozoa</taxon>
        <taxon>Arthropoda</taxon>
        <taxon>Hexapoda</taxon>
        <taxon>Insecta</taxon>
        <taxon>Pterygota</taxon>
        <taxon>Neoptera</taxon>
        <taxon>Paraneoptera</taxon>
        <taxon>Thysanoptera</taxon>
        <taxon>Terebrantia</taxon>
        <taxon>Thripoidea</taxon>
        <taxon>Thripidae</taxon>
        <taxon>Frankliniella</taxon>
    </lineage>
</organism>
<evidence type="ECO:0000256" key="1">
    <source>
        <dbReference type="ARBA" id="ARBA00004123"/>
    </source>
</evidence>
<evidence type="ECO:0000256" key="3">
    <source>
        <dbReference type="ARBA" id="ARBA00022552"/>
    </source>
</evidence>
<dbReference type="Pfam" id="PF14382">
    <property type="entry name" value="ECR1_N"/>
    <property type="match status" value="1"/>
</dbReference>
<dbReference type="GO" id="GO:0000176">
    <property type="term" value="C:nuclear exosome (RNase complex)"/>
    <property type="evidence" value="ECO:0007669"/>
    <property type="project" value="TreeGrafter"/>
</dbReference>
<gene>
    <name evidence="9" type="primary">LOC113205880</name>
</gene>
<dbReference type="GO" id="GO:0071034">
    <property type="term" value="P:CUT catabolic process"/>
    <property type="evidence" value="ECO:0007669"/>
    <property type="project" value="TreeGrafter"/>
</dbReference>
<dbReference type="InterPro" id="IPR026699">
    <property type="entry name" value="Exosome_RNA_bind1/RRP40/RRP4"/>
</dbReference>
<evidence type="ECO:0000313" key="9">
    <source>
        <dbReference type="RefSeq" id="XP_026277442.1"/>
    </source>
</evidence>
<dbReference type="RefSeq" id="XP_026277442.1">
    <property type="nucleotide sequence ID" value="XM_026421657.2"/>
</dbReference>
<evidence type="ECO:0000256" key="4">
    <source>
        <dbReference type="ARBA" id="ARBA00022835"/>
    </source>
</evidence>
<dbReference type="SUPFAM" id="SSF50249">
    <property type="entry name" value="Nucleic acid-binding proteins"/>
    <property type="match status" value="1"/>
</dbReference>
<evidence type="ECO:0000256" key="2">
    <source>
        <dbReference type="ARBA" id="ARBA00009155"/>
    </source>
</evidence>
<dbReference type="GO" id="GO:0034475">
    <property type="term" value="P:U4 snRNA 3'-end processing"/>
    <property type="evidence" value="ECO:0007669"/>
    <property type="project" value="TreeGrafter"/>
</dbReference>
<feature type="domain" description="S1 motif" evidence="7">
    <location>
        <begin position="85"/>
        <end position="163"/>
    </location>
</feature>
<evidence type="ECO:0000256" key="5">
    <source>
        <dbReference type="ARBA" id="ARBA00022884"/>
    </source>
</evidence>
<comment type="subcellular location">
    <subcellularLocation>
        <location evidence="1">Nucleus</location>
    </subcellularLocation>
</comment>
<keyword evidence="3" id="KW-0698">rRNA processing</keyword>
<dbReference type="PANTHER" id="PTHR21321:SF4">
    <property type="entry name" value="EXOSOME COMPLEX COMPONENT RRP4"/>
    <property type="match status" value="1"/>
</dbReference>
<dbReference type="InterPro" id="IPR025721">
    <property type="entry name" value="Exosome_cplx_N_dom"/>
</dbReference>
<dbReference type="InterPro" id="IPR048565">
    <property type="entry name" value="S1_RRP4"/>
</dbReference>
<accession>A0A6J1S8R4</accession>
<dbReference type="GO" id="GO:0071038">
    <property type="term" value="P:TRAMP-dependent tRNA surveillance pathway"/>
    <property type="evidence" value="ECO:0007669"/>
    <property type="project" value="TreeGrafter"/>
</dbReference>
<reference evidence="9" key="1">
    <citation type="submission" date="2025-08" db="UniProtKB">
        <authorList>
            <consortium name="RefSeq"/>
        </authorList>
    </citation>
    <scope>IDENTIFICATION</scope>
    <source>
        <tissue evidence="9">Whole organism</tissue>
    </source>
</reference>
<name>A0A6J1S8R4_FRAOC</name>
<dbReference type="InterPro" id="IPR004088">
    <property type="entry name" value="KH_dom_type_1"/>
</dbReference>
<proteinExistence type="inferred from homology"/>
<keyword evidence="6" id="KW-0539">Nucleus</keyword>
<dbReference type="OrthoDB" id="1650at2759"/>
<dbReference type="CDD" id="cd05789">
    <property type="entry name" value="S1_Rrp4"/>
    <property type="match status" value="1"/>
</dbReference>
<dbReference type="CTD" id="37731"/>
<comment type="similarity">
    <text evidence="2">Belongs to the RRP4 family.</text>
</comment>
<dbReference type="GeneID" id="113205880"/>
<keyword evidence="5" id="KW-0694">RNA-binding</keyword>
<dbReference type="Pfam" id="PF15985">
    <property type="entry name" value="KH_6"/>
    <property type="match status" value="1"/>
</dbReference>
<dbReference type="Gene3D" id="2.40.50.140">
    <property type="entry name" value="Nucleic acid-binding proteins"/>
    <property type="match status" value="1"/>
</dbReference>
<dbReference type="Proteomes" id="UP000504606">
    <property type="component" value="Unplaced"/>
</dbReference>
<dbReference type="GO" id="GO:0000177">
    <property type="term" value="C:cytoplasmic exosome (RNase complex)"/>
    <property type="evidence" value="ECO:0007669"/>
    <property type="project" value="TreeGrafter"/>
</dbReference>
<dbReference type="PANTHER" id="PTHR21321">
    <property type="entry name" value="PNAS-3 RELATED"/>
    <property type="match status" value="1"/>
</dbReference>
<dbReference type="AlphaFoldDB" id="A0A6J1S8R4"/>
<dbReference type="Pfam" id="PF21266">
    <property type="entry name" value="S1_RRP4"/>
    <property type="match status" value="1"/>
</dbReference>
<dbReference type="InterPro" id="IPR012340">
    <property type="entry name" value="NA-bd_OB-fold"/>
</dbReference>
<dbReference type="Gene3D" id="2.40.50.100">
    <property type="match status" value="1"/>
</dbReference>
<dbReference type="GO" id="GO:0003723">
    <property type="term" value="F:RNA binding"/>
    <property type="evidence" value="ECO:0007669"/>
    <property type="project" value="UniProtKB-KW"/>
</dbReference>
<dbReference type="PROSITE" id="PS50126">
    <property type="entry name" value="S1"/>
    <property type="match status" value="1"/>
</dbReference>
<dbReference type="SUPFAM" id="SSF54791">
    <property type="entry name" value="Eukaryotic type KH-domain (KH-domain type I)"/>
    <property type="match status" value="1"/>
</dbReference>
<evidence type="ECO:0000313" key="8">
    <source>
        <dbReference type="Proteomes" id="UP000504606"/>
    </source>
</evidence>
<keyword evidence="8" id="KW-1185">Reference proteome</keyword>
<dbReference type="GO" id="GO:0071035">
    <property type="term" value="P:nuclear polyadenylation-dependent rRNA catabolic process"/>
    <property type="evidence" value="ECO:0007669"/>
    <property type="project" value="TreeGrafter"/>
</dbReference>